<reference evidence="2 3" key="1">
    <citation type="submission" date="2022-05" db="EMBL/GenBank/DDBJ databases">
        <title>Novel Pseudomonas spp. Isolated from a Rainbow Trout Aquaculture Facility.</title>
        <authorList>
            <person name="Testerman T."/>
            <person name="Graf J."/>
        </authorList>
    </citation>
    <scope>NUCLEOTIDE SEQUENCE [LARGE SCALE GENOMIC DNA]</scope>
    <source>
        <strain evidence="2 3">ID681</strain>
    </source>
</reference>
<feature type="transmembrane region" description="Helical" evidence="1">
    <location>
        <begin position="37"/>
        <end position="56"/>
    </location>
</feature>
<organism evidence="2 3">
    <name type="scientific">Pseudomonas fontis</name>
    <dbReference type="NCBI Taxonomy" id="2942633"/>
    <lineage>
        <taxon>Bacteria</taxon>
        <taxon>Pseudomonadati</taxon>
        <taxon>Pseudomonadota</taxon>
        <taxon>Gammaproteobacteria</taxon>
        <taxon>Pseudomonadales</taxon>
        <taxon>Pseudomonadaceae</taxon>
        <taxon>Pseudomonas</taxon>
    </lineage>
</organism>
<evidence type="ECO:0000313" key="2">
    <source>
        <dbReference type="EMBL" id="MDD0991483.1"/>
    </source>
</evidence>
<sequence length="132" mass="15336">MLMRFDPPTRITYIALTYAIPCLAMLALWMQDDLTNLTAALTLGVAATLFLRMEWIQNFVRATWQREYEQKLAATDAALARDDLTAIERRRLQRYRNQLADRYHLVTSPAVTYKPINVMGYVLKLSVYAFKN</sequence>
<comment type="caution">
    <text evidence="2">The sequence shown here is derived from an EMBL/GenBank/DDBJ whole genome shotgun (WGS) entry which is preliminary data.</text>
</comment>
<keyword evidence="3" id="KW-1185">Reference proteome</keyword>
<keyword evidence="1" id="KW-0472">Membrane</keyword>
<dbReference type="EMBL" id="JAMDGY010000029">
    <property type="protein sequence ID" value="MDD0991483.1"/>
    <property type="molecule type" value="Genomic_DNA"/>
</dbReference>
<feature type="transmembrane region" description="Helical" evidence="1">
    <location>
        <begin position="12"/>
        <end position="31"/>
    </location>
</feature>
<evidence type="ECO:0000313" key="3">
    <source>
        <dbReference type="Proteomes" id="UP001148203"/>
    </source>
</evidence>
<dbReference type="Proteomes" id="UP001148203">
    <property type="component" value="Unassembled WGS sequence"/>
</dbReference>
<protein>
    <recommendedName>
        <fullName evidence="4">Lipoprotein</fullName>
    </recommendedName>
</protein>
<name>A0ABT5NTI0_9PSED</name>
<dbReference type="RefSeq" id="WP_273913319.1">
    <property type="nucleotide sequence ID" value="NZ_JAMDGX010000081.1"/>
</dbReference>
<keyword evidence="1" id="KW-0812">Transmembrane</keyword>
<gene>
    <name evidence="2" type="ORF">M5G11_13130</name>
</gene>
<accession>A0ABT5NTI0</accession>
<evidence type="ECO:0000256" key="1">
    <source>
        <dbReference type="SAM" id="Phobius"/>
    </source>
</evidence>
<keyword evidence="1" id="KW-1133">Transmembrane helix</keyword>
<evidence type="ECO:0008006" key="4">
    <source>
        <dbReference type="Google" id="ProtNLM"/>
    </source>
</evidence>
<proteinExistence type="predicted"/>